<feature type="domain" description="Bacterial repeat" evidence="4">
    <location>
        <begin position="1700"/>
        <end position="1778"/>
    </location>
</feature>
<feature type="region of interest" description="Disordered" evidence="2">
    <location>
        <begin position="616"/>
        <end position="637"/>
    </location>
</feature>
<feature type="region of interest" description="Disordered" evidence="2">
    <location>
        <begin position="1154"/>
        <end position="1178"/>
    </location>
</feature>
<protein>
    <submittedName>
        <fullName evidence="5">Listeria-Bacteroides repeat domain</fullName>
    </submittedName>
</protein>
<proteinExistence type="predicted"/>
<keyword evidence="6" id="KW-1185">Reference proteome</keyword>
<evidence type="ECO:0000256" key="1">
    <source>
        <dbReference type="ARBA" id="ARBA00004196"/>
    </source>
</evidence>
<dbReference type="Pfam" id="PF18998">
    <property type="entry name" value="Flg_new_2"/>
    <property type="match status" value="2"/>
</dbReference>
<evidence type="ECO:0000256" key="2">
    <source>
        <dbReference type="SAM" id="MobiDB-lite"/>
    </source>
</evidence>
<evidence type="ECO:0000313" key="5">
    <source>
        <dbReference type="EMBL" id="NMN02317.1"/>
    </source>
</evidence>
<dbReference type="InterPro" id="IPR013378">
    <property type="entry name" value="InlB-like_B-rpt"/>
</dbReference>
<comment type="caution">
    <text evidence="5">The sequence shown here is derived from an EMBL/GenBank/DDBJ whole genome shotgun (WGS) entry which is preliminary data.</text>
</comment>
<dbReference type="RefSeq" id="WP_172145480.1">
    <property type="nucleotide sequence ID" value="NZ_JAAIIJ010000018.1"/>
</dbReference>
<organism evidence="5 6">
    <name type="scientific">Bifidobacterium panos</name>
    <dbReference type="NCBI Taxonomy" id="2675321"/>
    <lineage>
        <taxon>Bacteria</taxon>
        <taxon>Bacillati</taxon>
        <taxon>Actinomycetota</taxon>
        <taxon>Actinomycetes</taxon>
        <taxon>Bifidobacteriales</taxon>
        <taxon>Bifidobacteriaceae</taxon>
        <taxon>Bifidobacterium</taxon>
    </lineage>
</organism>
<comment type="subcellular location">
    <subcellularLocation>
        <location evidence="1">Cell envelope</location>
    </subcellularLocation>
</comment>
<sequence>MVRFSSQTGSGRGLPRWLAAMVSAVVSALVVLAMAVPGAWAATSASVTSWADAQTALAGSADTVTYTVSAGTVPDGTLTVPNGKTLVVTGSGSTALAGGDSGASLFKVEKGGRLVLDGVAIRDNVVGDDGAVYVAEGGTLDLGFNDGTAATAPSITNNKTAAGTARNLVVEEKASARLNASPDKPIGVSYAEDTLVSPVSLISSGLYTIADTDVAEGKITVEDATGKLTTVVANDCVVVRNTKAKILYWSPNGIFGRAAGAADNPHLTARQVSTWEASRNYFNNLGGDLTVVKGSSAGRTSFVDDKALNDSTVNQFDFIYIEPSLSKPDGAHYYTQDEIDALLLYLDSGGRIFIQCEDTGFGIENESGSELAQRLNTGFKVESSPMIPDHSVVTSRKDSTVAKALTENLPETWQVYQASPITYDKGDVVFSTVVDGEEQAFCVDLQAGSDTDKTPWGNVTVISDGNLWNGRWQGSDGAVQTSYATQFAKNLLDTTVESRAIAATGANPNEDRFTVTFDPGDAGGDSTTKSVFAGGKVSAPATPAHDDTQYALEGWYYQNDQGETVKWDFDSDTMPQHDLTLTAKWTTEASYSVAHYRETLEPGVYPTVADETVTTDENNDPLKGTIGDKVTADPEDTSSGEYAGFTAQAVEPQTLTADGKTVVKVYYTRNTNEVSFKVLDADAGKGSLADAVKTNPLSVLTGQALSEAEGYPEGGPTVSEVANTGWKFKGWRQHTDDEEEAAKLPVLSPAEMADVTVTGSRQYDAVFEQLPDVTVVFDYNGGVMDGDGTGAGSARFTGARETKYAVPDKTKLKRTGYTLDDSETWKRTWQSSSAETDVQADGVLAADATFQAVWTANENTVTFDAGEHGKIAAGKVTSYTVSTDQKVGDGVGTDASKTRYSVAGEPVPTADAGYTFVGWTSSEDTADADKKAVYASGDVTGGVKDYVVRGSAADQTVTLTAKYVANEKCTVVFNANGGKLADDQSADESSTVSRTGLKDQTYTKPADPTRTDGYTFAYWTTDGTTEAVPSGKFDTEGTTMYIAKWNPTSNDVKFNVKAADGSLAGGALNEDKTTYVATLSKPTGTALGDVSAYAVTPVAGKKFAGWRSSADNALYQPGEVAGLLSRPGLSFTAEFEELPKVTVTFDYNGGTLAGKDSSEVTGNQGTTQSVPQPTRSGYSLDGWKAVPSSAGDLGKDDKTVTLTTDAVYTAQWKAGNNEVKFYVKDHGTLDKKAHETLNVATGQRMDTSKESYAEPSVDAEAGWKFLYWQSYVTGADGVKKAGASYQPSQIAGVLAEPGLSFEAVYQELGAVTATLNYNGGRNAAGESSVQLSGKENTAYSDADKAKAAEVPTRDGYTFAGWDTDPSGKYENASYIARWTANENTVTFVTDERGTLSGTTQYGKVKTGSAVSGKPDEPKANDGYRFTGWRCDEDGRLYSHDSVDKYVVTGANTGDKFKTVTFTAEYVDLDDVQVYFNYNGGRVGNETSGTLSGQAGKSYTQDQVPTPTRTGYRFAGWDTTPSLKYESVMYTAKWDVVENTVTFDKGEHGAALTGETTYKVNSGDKVSGEPAVTPEDGWTFVGWLCDADQKVYAADGVNGKYVVSGVDGEKAQTVTFTALYEQNSGAKVVFNANGGLVDGKSTVTLTDTAGTKYTTPTDLTREGYELQTPNWLDADGNEPTGTYAEGTTVYTAQWTAKANKVTFERGDNGQISGNLSYDSVATDAKLGEAGVSAPSTTANAGYSFAGWQSDEFGLVASDQLAGLVMPSHDVTMTAVWNPNPTGTVVFLFNGGHDANNESSAQVSGPLNTKYDTPADPTREGWTFDGWDTPVSGTFEQSTLVVTAKWTEARNKLAFVAGDHGSITGTTGYEVATNANLKDAGVTAPTVSVEQGYEFIGWQSDKLGLVTTAQLASLVMPAGDVTFTAQYKPLAPGVVVFAYNGGVDKDGSASKVLTGTIGSKYDVPANPTRTGYTFTGWDRNVSGTFDQSLLQVNATWKANTYKLTYKLDGGSDPKNPTTYTYGVGVASLKNPTREGYTFAGWADQKGNLVSGISASDTGDKTLTAKWTKNASTDGLNPDGGTIPSDWTGADGQLPIPTRPGYKFDGWFDEDGNQVTTLKDAVGKNLTAKWTKIDDAFDPQGGTLPSDWTGEDGDLPTPTRPGYRFDGWYDEQGNRVTTLKDAAGKKLTAHWTKLPTTFDVDGDVTIPDGWTGEDGKLPVPVKPGYKFDGWYDEDGNPVTNAEDAAGKTLHPKWTPVDQAFDTDGGTLPDGWTGEDGKLPIPYKPDYKFDGWYDKDGNQVTSTEEAIGKDLVAKWTALPDGFDADGGTLPSGWTGQDGKLPIPTKPNYKFDGWYDEDGNLITNVEDAIGKKLTAKWTSMADGFDADGGNLPNGWTGEDGKLPLPYKPGYKFDGWYDEQGNLITSVEDAIGKKLHAKWTSVNDAFDANGGTLPTDWTGEDGKLPVPTRDGYTFDGWYDDEGNLVTSVEDAIGKKLHARWSKVNALASTGATGLTAALTALALAGAGLAASALRRRSH</sequence>
<keyword evidence="3" id="KW-1133">Transmembrane helix</keyword>
<evidence type="ECO:0000313" key="6">
    <source>
        <dbReference type="Proteomes" id="UP000553756"/>
    </source>
</evidence>
<feature type="domain" description="Bacterial repeat" evidence="4">
    <location>
        <begin position="1850"/>
        <end position="1927"/>
    </location>
</feature>
<feature type="compositionally biased region" description="Polar residues" evidence="2">
    <location>
        <begin position="987"/>
        <end position="1003"/>
    </location>
</feature>
<keyword evidence="3" id="KW-0472">Membrane</keyword>
<name>A0ABX1SZS8_9BIFI</name>
<reference evidence="5 6" key="1">
    <citation type="submission" date="2020-02" db="EMBL/GenBank/DDBJ databases">
        <title>Characterization of phylogenetic diversity of novel bifidobacterial species isolated in Czech ZOOs.</title>
        <authorList>
            <person name="Lugli G.A."/>
            <person name="Vera N.B."/>
            <person name="Ventura M."/>
        </authorList>
    </citation>
    <scope>NUCLEOTIDE SEQUENCE [LARGE SCALE GENOMIC DNA]</scope>
    <source>
        <strain evidence="5 6">DSM 109963</strain>
    </source>
</reference>
<accession>A0ABX1SZS8</accession>
<evidence type="ECO:0000259" key="4">
    <source>
        <dbReference type="Pfam" id="PF18998"/>
    </source>
</evidence>
<dbReference type="EMBL" id="JAAIIJ010000018">
    <property type="protein sequence ID" value="NMN02317.1"/>
    <property type="molecule type" value="Genomic_DNA"/>
</dbReference>
<feature type="compositionally biased region" description="Polar residues" evidence="2">
    <location>
        <begin position="1159"/>
        <end position="1177"/>
    </location>
</feature>
<dbReference type="Proteomes" id="UP000553756">
    <property type="component" value="Unassembled WGS sequence"/>
</dbReference>
<feature type="region of interest" description="Disordered" evidence="2">
    <location>
        <begin position="1796"/>
        <end position="1816"/>
    </location>
</feature>
<dbReference type="NCBIfam" id="TIGR02543">
    <property type="entry name" value="List_Bact_rpt"/>
    <property type="match status" value="7"/>
</dbReference>
<keyword evidence="3" id="KW-0812">Transmembrane</keyword>
<feature type="transmembrane region" description="Helical" evidence="3">
    <location>
        <begin position="2505"/>
        <end position="2527"/>
    </location>
</feature>
<dbReference type="Gene3D" id="2.60.40.4270">
    <property type="entry name" value="Listeria-Bacteroides repeat domain"/>
    <property type="match status" value="10"/>
</dbReference>
<feature type="region of interest" description="Disordered" evidence="2">
    <location>
        <begin position="980"/>
        <end position="1008"/>
    </location>
</feature>
<dbReference type="InterPro" id="IPR044060">
    <property type="entry name" value="Bacterial_rp_domain"/>
</dbReference>
<evidence type="ECO:0000256" key="3">
    <source>
        <dbReference type="SAM" id="Phobius"/>
    </source>
</evidence>
<gene>
    <name evidence="5" type="ORF">G1C94_0939</name>
</gene>
<dbReference type="InterPro" id="IPR042229">
    <property type="entry name" value="Listeria/Bacterioides_rpt_sf"/>
</dbReference>
<feature type="compositionally biased region" description="Polar residues" evidence="2">
    <location>
        <begin position="1796"/>
        <end position="1809"/>
    </location>
</feature>
<dbReference type="Pfam" id="PF09479">
    <property type="entry name" value="Flg_new"/>
    <property type="match status" value="18"/>
</dbReference>